<name>A0ABX0UCT0_9FLAO</name>
<dbReference type="RefSeq" id="WP_167191124.1">
    <property type="nucleotide sequence ID" value="NZ_JAASQL010000020.1"/>
</dbReference>
<reference evidence="1 2" key="1">
    <citation type="submission" date="2020-03" db="EMBL/GenBank/DDBJ databases">
        <title>Genomic Encyclopedia of Type Strains, Phase IV (KMG-IV): sequencing the most valuable type-strain genomes for metagenomic binning, comparative biology and taxonomic classification.</title>
        <authorList>
            <person name="Goeker M."/>
        </authorList>
    </citation>
    <scope>NUCLEOTIDE SEQUENCE [LARGE SCALE GENOMIC DNA]</scope>
    <source>
        <strain evidence="1 2">DSM 101599</strain>
    </source>
</reference>
<dbReference type="PROSITE" id="PS51257">
    <property type="entry name" value="PROKAR_LIPOPROTEIN"/>
    <property type="match status" value="1"/>
</dbReference>
<proteinExistence type="predicted"/>
<protein>
    <recommendedName>
        <fullName evidence="3">AhpC/TSA family protein</fullName>
    </recommendedName>
</protein>
<keyword evidence="2" id="KW-1185">Reference proteome</keyword>
<comment type="caution">
    <text evidence="1">The sequence shown here is derived from an EMBL/GenBank/DDBJ whole genome shotgun (WGS) entry which is preliminary data.</text>
</comment>
<evidence type="ECO:0000313" key="2">
    <source>
        <dbReference type="Proteomes" id="UP000745859"/>
    </source>
</evidence>
<organism evidence="1 2">
    <name type="scientific">Wenyingzhuangia heitensis</name>
    <dbReference type="NCBI Taxonomy" id="1487859"/>
    <lineage>
        <taxon>Bacteria</taxon>
        <taxon>Pseudomonadati</taxon>
        <taxon>Bacteroidota</taxon>
        <taxon>Flavobacteriia</taxon>
        <taxon>Flavobacteriales</taxon>
        <taxon>Flavobacteriaceae</taxon>
        <taxon>Wenyingzhuangia</taxon>
    </lineage>
</organism>
<accession>A0ABX0UCT0</accession>
<sequence>MTIRISLLLLLLFFSCKEKNNNNLQSPTEIIKEANDVATISENYIIQNLKISDIKDDNFSLKELVGKKTKLIFRFSDRQCSYCVEHSLRYLKKVEKKIGVDNIIYIGDFIDKNSYSVFLRLYPNINQKIFSYNKRFYLKVDTLSLPYMFTLDNNLKAKNVFVPLKEVPQRTNKYIMKVKNEFNK</sequence>
<dbReference type="EMBL" id="JAASQL010000020">
    <property type="protein sequence ID" value="NIJ46642.1"/>
    <property type="molecule type" value="Genomic_DNA"/>
</dbReference>
<gene>
    <name evidence="1" type="ORF">FHR24_003137</name>
</gene>
<dbReference type="Proteomes" id="UP000745859">
    <property type="component" value="Unassembled WGS sequence"/>
</dbReference>
<evidence type="ECO:0008006" key="3">
    <source>
        <dbReference type="Google" id="ProtNLM"/>
    </source>
</evidence>
<evidence type="ECO:0000313" key="1">
    <source>
        <dbReference type="EMBL" id="NIJ46642.1"/>
    </source>
</evidence>